<accession>A0AA38FD86</accession>
<keyword evidence="2" id="KW-1185">Reference proteome</keyword>
<evidence type="ECO:0000313" key="2">
    <source>
        <dbReference type="Proteomes" id="UP000824469"/>
    </source>
</evidence>
<protein>
    <submittedName>
        <fullName evidence="1">Uncharacterized protein</fullName>
    </submittedName>
</protein>
<dbReference type="EMBL" id="JAHRHJ020000010">
    <property type="protein sequence ID" value="KAH9297492.1"/>
    <property type="molecule type" value="Genomic_DNA"/>
</dbReference>
<dbReference type="Pfam" id="PF14223">
    <property type="entry name" value="Retrotran_gag_2"/>
    <property type="match status" value="1"/>
</dbReference>
<comment type="caution">
    <text evidence="1">The sequence shown here is derived from an EMBL/GenBank/DDBJ whole genome shotgun (WGS) entry which is preliminary data.</text>
</comment>
<proteinExistence type="predicted"/>
<reference evidence="1 2" key="1">
    <citation type="journal article" date="2021" name="Nat. Plants">
        <title>The Taxus genome provides insights into paclitaxel biosynthesis.</title>
        <authorList>
            <person name="Xiong X."/>
            <person name="Gou J."/>
            <person name="Liao Q."/>
            <person name="Li Y."/>
            <person name="Zhou Q."/>
            <person name="Bi G."/>
            <person name="Li C."/>
            <person name="Du R."/>
            <person name="Wang X."/>
            <person name="Sun T."/>
            <person name="Guo L."/>
            <person name="Liang H."/>
            <person name="Lu P."/>
            <person name="Wu Y."/>
            <person name="Zhang Z."/>
            <person name="Ro D.K."/>
            <person name="Shang Y."/>
            <person name="Huang S."/>
            <person name="Yan J."/>
        </authorList>
    </citation>
    <scope>NUCLEOTIDE SEQUENCE [LARGE SCALE GENOMIC DNA]</scope>
    <source>
        <strain evidence="1">Ta-2019</strain>
    </source>
</reference>
<organism evidence="1 2">
    <name type="scientific">Taxus chinensis</name>
    <name type="common">Chinese yew</name>
    <name type="synonym">Taxus wallichiana var. chinensis</name>
    <dbReference type="NCBI Taxonomy" id="29808"/>
    <lineage>
        <taxon>Eukaryota</taxon>
        <taxon>Viridiplantae</taxon>
        <taxon>Streptophyta</taxon>
        <taxon>Embryophyta</taxon>
        <taxon>Tracheophyta</taxon>
        <taxon>Spermatophyta</taxon>
        <taxon>Pinopsida</taxon>
        <taxon>Pinidae</taxon>
        <taxon>Conifers II</taxon>
        <taxon>Cupressales</taxon>
        <taxon>Taxaceae</taxon>
        <taxon>Taxus</taxon>
    </lineage>
</organism>
<evidence type="ECO:0000313" key="1">
    <source>
        <dbReference type="EMBL" id="KAH9297492.1"/>
    </source>
</evidence>
<sequence>SVPAPTAPDELVKYDMASAKSLMLMMLSISDDVQPHVRNAEKPKQAWDKLATICEAKNQTKILHLQSKLHTLSMGSDEKVEEFLRRVAESRSDLLVLSEM</sequence>
<name>A0AA38FD86_TAXCH</name>
<feature type="non-terminal residue" evidence="1">
    <location>
        <position position="1"/>
    </location>
</feature>
<dbReference type="Proteomes" id="UP000824469">
    <property type="component" value="Unassembled WGS sequence"/>
</dbReference>
<gene>
    <name evidence="1" type="ORF">KI387_029174</name>
</gene>
<dbReference type="AlphaFoldDB" id="A0AA38FD86"/>
<feature type="non-terminal residue" evidence="1">
    <location>
        <position position="100"/>
    </location>
</feature>